<dbReference type="InParanoid" id="J4GNE2"/>
<feature type="transmembrane region" description="Helical" evidence="1">
    <location>
        <begin position="166"/>
        <end position="193"/>
    </location>
</feature>
<evidence type="ECO:0000259" key="2">
    <source>
        <dbReference type="Pfam" id="PF20152"/>
    </source>
</evidence>
<feature type="domain" description="DUF6534" evidence="2">
    <location>
        <begin position="139"/>
        <end position="224"/>
    </location>
</feature>
<dbReference type="PANTHER" id="PTHR40465">
    <property type="entry name" value="CHROMOSOME 1, WHOLE GENOME SHOTGUN SEQUENCE"/>
    <property type="match status" value="1"/>
</dbReference>
<evidence type="ECO:0000256" key="1">
    <source>
        <dbReference type="SAM" id="Phobius"/>
    </source>
</evidence>
<dbReference type="Pfam" id="PF20152">
    <property type="entry name" value="DUF6534"/>
    <property type="match status" value="1"/>
</dbReference>
<dbReference type="STRING" id="599839.J4GNE2"/>
<evidence type="ECO:0000313" key="3">
    <source>
        <dbReference type="EMBL" id="CCM01235.1"/>
    </source>
</evidence>
<dbReference type="RefSeq" id="XP_012180518.1">
    <property type="nucleotide sequence ID" value="XM_012325128.1"/>
</dbReference>
<organism evidence="3 4">
    <name type="scientific">Fibroporia radiculosa</name>
    <dbReference type="NCBI Taxonomy" id="599839"/>
    <lineage>
        <taxon>Eukaryota</taxon>
        <taxon>Fungi</taxon>
        <taxon>Dikarya</taxon>
        <taxon>Basidiomycota</taxon>
        <taxon>Agaricomycotina</taxon>
        <taxon>Agaricomycetes</taxon>
        <taxon>Polyporales</taxon>
        <taxon>Fibroporiaceae</taxon>
        <taxon>Fibroporia</taxon>
    </lineage>
</organism>
<accession>J4GNE2</accession>
<protein>
    <recommendedName>
        <fullName evidence="2">DUF6534 domain-containing protein</fullName>
    </recommendedName>
</protein>
<dbReference type="HOGENOM" id="CLU_046025_5_3_1"/>
<feature type="transmembrane region" description="Helical" evidence="1">
    <location>
        <begin position="7"/>
        <end position="36"/>
    </location>
</feature>
<feature type="transmembrane region" description="Helical" evidence="1">
    <location>
        <begin position="95"/>
        <end position="116"/>
    </location>
</feature>
<reference evidence="3 4" key="1">
    <citation type="journal article" date="2012" name="Appl. Environ. Microbiol.">
        <title>Short-read sequencing for genomic analysis of the brown rot fungus Fibroporia radiculosa.</title>
        <authorList>
            <person name="Tang J.D."/>
            <person name="Perkins A.D."/>
            <person name="Sonstegard T.S."/>
            <person name="Schroeder S.G."/>
            <person name="Burgess S.C."/>
            <person name="Diehl S.V."/>
        </authorList>
    </citation>
    <scope>NUCLEOTIDE SEQUENCE [LARGE SCALE GENOMIC DNA]</scope>
    <source>
        <strain evidence="3 4">TFFH 294</strain>
    </source>
</reference>
<dbReference type="GeneID" id="24096146"/>
<dbReference type="OrthoDB" id="2535105at2759"/>
<dbReference type="EMBL" id="HE797023">
    <property type="protein sequence ID" value="CCM01235.1"/>
    <property type="molecule type" value="Genomic_DNA"/>
</dbReference>
<keyword evidence="1" id="KW-1133">Transmembrane helix</keyword>
<feature type="transmembrane region" description="Helical" evidence="1">
    <location>
        <begin position="136"/>
        <end position="154"/>
    </location>
</feature>
<name>J4GNE2_9APHY</name>
<feature type="transmembrane region" description="Helical" evidence="1">
    <location>
        <begin position="199"/>
        <end position="220"/>
    </location>
</feature>
<dbReference type="PANTHER" id="PTHR40465:SF1">
    <property type="entry name" value="DUF6534 DOMAIN-CONTAINING PROTEIN"/>
    <property type="match status" value="1"/>
</dbReference>
<dbReference type="InterPro" id="IPR045339">
    <property type="entry name" value="DUF6534"/>
</dbReference>
<dbReference type="Proteomes" id="UP000006352">
    <property type="component" value="Unassembled WGS sequence"/>
</dbReference>
<sequence>MDLSGTMGVLFIGTFIASMILDAFHVVLIFHAMYYYMVLNFDDPAALQEAIWSFKVQDIFGAICVSSVQTLYAIRIWKLDAVVHKNSPFRRVLPVIVSFLLLAGYAGSLSICYEIVRPSTVAGIVAIQWMIYLPAAAWAAVDVSIAISMCYLLARSRTGFERTDSTIMLLMLFTLNTGVITSILSIFVIITRAAWPEKLVFVAFVYSLVKMHVNSFMAMLNARRFVRNYHNAPNYAQDGLSTPHATNAANSQLEFRAGRVPRTIDIHLGKVVKDETLSAGLSTDSDTRSLIGIKSTV</sequence>
<keyword evidence="1" id="KW-0472">Membrane</keyword>
<dbReference type="AlphaFoldDB" id="J4GNE2"/>
<keyword evidence="1" id="KW-0812">Transmembrane</keyword>
<gene>
    <name evidence="3" type="ORF">FIBRA_03283</name>
</gene>
<evidence type="ECO:0000313" key="4">
    <source>
        <dbReference type="Proteomes" id="UP000006352"/>
    </source>
</evidence>
<proteinExistence type="predicted"/>
<keyword evidence="4" id="KW-1185">Reference proteome</keyword>